<evidence type="ECO:0000313" key="2">
    <source>
        <dbReference type="Proteomes" id="UP000008065"/>
    </source>
</evidence>
<protein>
    <submittedName>
        <fullName evidence="1">Uncharacterized protein</fullName>
    </submittedName>
</protein>
<proteinExistence type="predicted"/>
<accession>F8MQF4</accession>
<dbReference type="AlphaFoldDB" id="F8MQF4"/>
<keyword evidence="2" id="KW-1185">Reference proteome</keyword>
<dbReference type="VEuPathDB" id="FungiDB:NEUTE1DRAFT_138700"/>
<dbReference type="KEGG" id="nte:NEUTE1DRAFT138700"/>
<organism evidence="1 2">
    <name type="scientific">Neurospora tetrasperma (strain FGSC 2508 / ATCC MYA-4615 / P0657)</name>
    <dbReference type="NCBI Taxonomy" id="510951"/>
    <lineage>
        <taxon>Eukaryota</taxon>
        <taxon>Fungi</taxon>
        <taxon>Dikarya</taxon>
        <taxon>Ascomycota</taxon>
        <taxon>Pezizomycotina</taxon>
        <taxon>Sordariomycetes</taxon>
        <taxon>Sordariomycetidae</taxon>
        <taxon>Sordariales</taxon>
        <taxon>Sordariaceae</taxon>
        <taxon>Neurospora</taxon>
    </lineage>
</organism>
<dbReference type="HOGENOM" id="CLU_2638663_0_0_1"/>
<dbReference type="EMBL" id="GL891305">
    <property type="protein sequence ID" value="EGO56584.1"/>
    <property type="molecule type" value="Genomic_DNA"/>
</dbReference>
<reference evidence="2" key="1">
    <citation type="journal article" date="2011" name="Genetics">
        <title>Massive changes in genome architecture accompany the transition to self-fertility in the filamentous fungus Neurospora tetrasperma.</title>
        <authorList>
            <person name="Ellison C.E."/>
            <person name="Stajich J.E."/>
            <person name="Jacobson D.J."/>
            <person name="Natvig D.O."/>
            <person name="Lapidus A."/>
            <person name="Foster B."/>
            <person name="Aerts A."/>
            <person name="Riley R."/>
            <person name="Lindquist E.A."/>
            <person name="Grigoriev I.V."/>
            <person name="Taylor J.W."/>
        </authorList>
    </citation>
    <scope>NUCLEOTIDE SEQUENCE [LARGE SCALE GENOMIC DNA]</scope>
    <source>
        <strain evidence="2">FGSC 2508 / P0657</strain>
    </source>
</reference>
<dbReference type="RefSeq" id="XP_009852167.1">
    <property type="nucleotide sequence ID" value="XM_009853865.1"/>
</dbReference>
<evidence type="ECO:0000313" key="1">
    <source>
        <dbReference type="EMBL" id="EGO56584.1"/>
    </source>
</evidence>
<name>F8MQF4_NEUT8</name>
<dbReference type="GeneID" id="20826065"/>
<dbReference type="Proteomes" id="UP000008065">
    <property type="component" value="Unassembled WGS sequence"/>
</dbReference>
<gene>
    <name evidence="1" type="ORF">NEUTE1DRAFT_138700</name>
</gene>
<sequence>MTDAAPGTQTLGHPSPIPDFFMKLGPTTPQQALTVDVVVDAAFRPDCYCTRATGLKAEQEPVGLLIGPRMLRTCVDR</sequence>